<protein>
    <recommendedName>
        <fullName evidence="8">Carbohydrate kinase</fullName>
    </recommendedName>
</protein>
<organism evidence="6 7">
    <name type="scientific">Flavihumibacter solisilvae</name>
    <dbReference type="NCBI Taxonomy" id="1349421"/>
    <lineage>
        <taxon>Bacteria</taxon>
        <taxon>Pseudomonadati</taxon>
        <taxon>Bacteroidota</taxon>
        <taxon>Chitinophagia</taxon>
        <taxon>Chitinophagales</taxon>
        <taxon>Chitinophagaceae</taxon>
        <taxon>Flavihumibacter</taxon>
    </lineage>
</organism>
<comment type="caution">
    <text evidence="6">The sequence shown here is derived from an EMBL/GenBank/DDBJ whole genome shotgun (WGS) entry which is preliminary data.</text>
</comment>
<dbReference type="GO" id="GO:0004856">
    <property type="term" value="F:D-xylulokinase activity"/>
    <property type="evidence" value="ECO:0007669"/>
    <property type="project" value="TreeGrafter"/>
</dbReference>
<dbReference type="OrthoDB" id="9786272at2"/>
<evidence type="ECO:0000256" key="3">
    <source>
        <dbReference type="ARBA" id="ARBA00022777"/>
    </source>
</evidence>
<keyword evidence="3" id="KW-0418">Kinase</keyword>
<dbReference type="Pfam" id="PF21546">
    <property type="entry name" value="FGGY_C_2"/>
    <property type="match status" value="1"/>
</dbReference>
<dbReference type="Gene3D" id="3.30.420.40">
    <property type="match status" value="2"/>
</dbReference>
<dbReference type="EMBL" id="JSVC01000001">
    <property type="protein sequence ID" value="KIC96271.1"/>
    <property type="molecule type" value="Genomic_DNA"/>
</dbReference>
<evidence type="ECO:0000313" key="7">
    <source>
        <dbReference type="Proteomes" id="UP000031408"/>
    </source>
</evidence>
<name>A0A0C1L9R6_9BACT</name>
<keyword evidence="2" id="KW-0808">Transferase</keyword>
<dbReference type="InterPro" id="IPR043129">
    <property type="entry name" value="ATPase_NBD"/>
</dbReference>
<dbReference type="AlphaFoldDB" id="A0A0C1L9R6"/>
<dbReference type="Proteomes" id="UP000031408">
    <property type="component" value="Unassembled WGS sequence"/>
</dbReference>
<evidence type="ECO:0000313" key="6">
    <source>
        <dbReference type="EMBL" id="KIC96271.1"/>
    </source>
</evidence>
<keyword evidence="7" id="KW-1185">Reference proteome</keyword>
<evidence type="ECO:0008006" key="8">
    <source>
        <dbReference type="Google" id="ProtNLM"/>
    </source>
</evidence>
<feature type="domain" description="Carbohydrate kinase FGGY N-terminal" evidence="4">
    <location>
        <begin position="7"/>
        <end position="219"/>
    </location>
</feature>
<evidence type="ECO:0000259" key="5">
    <source>
        <dbReference type="Pfam" id="PF21546"/>
    </source>
</evidence>
<dbReference type="RefSeq" id="WP_039136060.1">
    <property type="nucleotide sequence ID" value="NZ_JSVC01000001.1"/>
</dbReference>
<dbReference type="Pfam" id="PF00370">
    <property type="entry name" value="FGGY_N"/>
    <property type="match status" value="1"/>
</dbReference>
<feature type="domain" description="Carbohydrate kinase FGGY C-terminal" evidence="5">
    <location>
        <begin position="247"/>
        <end position="426"/>
    </location>
</feature>
<reference evidence="6 7" key="1">
    <citation type="submission" date="2014-11" db="EMBL/GenBank/DDBJ databases">
        <title>Genome sequence of Flavihumibacter solisilvae 3-3.</title>
        <authorList>
            <person name="Zhou G."/>
            <person name="Li M."/>
            <person name="Wang G."/>
        </authorList>
    </citation>
    <scope>NUCLEOTIDE SEQUENCE [LARGE SCALE GENOMIC DNA]</scope>
    <source>
        <strain evidence="6 7">3-3</strain>
    </source>
</reference>
<comment type="similarity">
    <text evidence="1">Belongs to the FGGY kinase family.</text>
</comment>
<sequence>MNKPDVIAVIDSGKTNKKVLLFDAEYKVLNEETVTFPETNDEDGFPCEDIRLLKKYISETISQLSRNNDVNWKAINFSAYGASLVHIDENGRELTPLYNYLKPCPPHLQEELLRIYGGSDKFCTEVSSPMLGSLNSALQLLRLKREQPGIFDRIHFSLHLPQYLSWLVNNQPVSDLTSIGCHTLLWDFSKKAYHRWVSDEGISSKLAPLADSSRTFPVTLNGKTIQCGIGLHDSSAALIPYLVLDPARFILVSTGTWNITLNPFNSDPLTAAEIESGCLYYLSYSGNPVKAARLFAGRLHDKFCDRIAAHFNLKKGFYKNISFDPHLLSDCNAIPGEIPDPETFNPAIFNSVEEAYHFLVSVLVEQQLGCIRLVQNDNSINRIYVDGGFSRNEIFMRLLAERLPAYKIFAAEVPQATALGAALSIHDSWNPLPILNNLVKLTFFPHRQFEK</sequence>
<proteinExistence type="inferred from homology"/>
<dbReference type="PANTHER" id="PTHR10196">
    <property type="entry name" value="SUGAR KINASE"/>
    <property type="match status" value="1"/>
</dbReference>
<accession>A0A0C1L9R6</accession>
<dbReference type="SUPFAM" id="SSF53067">
    <property type="entry name" value="Actin-like ATPase domain"/>
    <property type="match status" value="2"/>
</dbReference>
<dbReference type="InterPro" id="IPR049382">
    <property type="entry name" value="FGGY_C_2"/>
</dbReference>
<gene>
    <name evidence="6" type="ORF">OI18_00435</name>
</gene>
<evidence type="ECO:0000256" key="1">
    <source>
        <dbReference type="ARBA" id="ARBA00009156"/>
    </source>
</evidence>
<dbReference type="GO" id="GO:0005997">
    <property type="term" value="P:xylulose metabolic process"/>
    <property type="evidence" value="ECO:0007669"/>
    <property type="project" value="TreeGrafter"/>
</dbReference>
<dbReference type="PANTHER" id="PTHR10196:SF57">
    <property type="entry name" value="XYLULOSE KINASE"/>
    <property type="match status" value="1"/>
</dbReference>
<dbReference type="STRING" id="1349421.OI18_00435"/>
<evidence type="ECO:0000259" key="4">
    <source>
        <dbReference type="Pfam" id="PF00370"/>
    </source>
</evidence>
<dbReference type="InterPro" id="IPR018484">
    <property type="entry name" value="FGGY_N"/>
</dbReference>
<dbReference type="CDD" id="cd07772">
    <property type="entry name" value="ASKHA_NBD_FGGY_NaCK-like"/>
    <property type="match status" value="1"/>
</dbReference>
<evidence type="ECO:0000256" key="2">
    <source>
        <dbReference type="ARBA" id="ARBA00022679"/>
    </source>
</evidence>
<dbReference type="GO" id="GO:0005829">
    <property type="term" value="C:cytosol"/>
    <property type="evidence" value="ECO:0007669"/>
    <property type="project" value="TreeGrafter"/>
</dbReference>